<protein>
    <recommendedName>
        <fullName evidence="3">DUF2953 domain-containing protein</fullName>
    </recommendedName>
</protein>
<proteinExistence type="predicted"/>
<reference evidence="1 2" key="1">
    <citation type="submission" date="2023-07" db="EMBL/GenBank/DDBJ databases">
        <title>The novel representative of Negativicutes class, Anaeroselena agilis gen. nov. sp. nov.</title>
        <authorList>
            <person name="Prokofeva M.I."/>
            <person name="Elcheninov A.G."/>
            <person name="Klyukina A."/>
            <person name="Kublanov I.V."/>
            <person name="Frolov E.N."/>
            <person name="Podosokorskaya O.A."/>
        </authorList>
    </citation>
    <scope>NUCLEOTIDE SEQUENCE [LARGE SCALE GENOMIC DNA]</scope>
    <source>
        <strain evidence="1 2">4137-cl</strain>
    </source>
</reference>
<gene>
    <name evidence="1" type="ORF">Q4T40_16015</name>
</gene>
<accession>A0ABU3P3P2</accession>
<sequence length="206" mass="22417">MGWMVAVAVAIAATAAVLFAPLRLRAGADGDGRARWFAELVALGGLARLGRDGGGYYWACWRWRRALTPPAKRADATAPAERGRALARRWDGLTGGERQALLRMLKRFWTTMDVAVEGNIRYGFADPAATAWAHAMYCAARGTGRLPGFCAEADFADAGWSGEAAAVLTLRPAYVALAVARFFGELCCRRIIDRLRGGRRNWQVQA</sequence>
<comment type="caution">
    <text evidence="1">The sequence shown here is derived from an EMBL/GenBank/DDBJ whole genome shotgun (WGS) entry which is preliminary data.</text>
</comment>
<dbReference type="RefSeq" id="WP_413781224.1">
    <property type="nucleotide sequence ID" value="NZ_JAUOZS010000001.1"/>
</dbReference>
<name>A0ABU3P3P2_9FIRM</name>
<dbReference type="Proteomes" id="UP001254848">
    <property type="component" value="Unassembled WGS sequence"/>
</dbReference>
<organism evidence="1 2">
    <name type="scientific">Anaeroselena agilis</name>
    <dbReference type="NCBI Taxonomy" id="3063788"/>
    <lineage>
        <taxon>Bacteria</taxon>
        <taxon>Bacillati</taxon>
        <taxon>Bacillota</taxon>
        <taxon>Negativicutes</taxon>
        <taxon>Acetonemataceae</taxon>
        <taxon>Anaeroselena</taxon>
    </lineage>
</organism>
<keyword evidence="2" id="KW-1185">Reference proteome</keyword>
<dbReference type="EMBL" id="JAUOZS010000001">
    <property type="protein sequence ID" value="MDT8902751.1"/>
    <property type="molecule type" value="Genomic_DNA"/>
</dbReference>
<evidence type="ECO:0000313" key="2">
    <source>
        <dbReference type="Proteomes" id="UP001254848"/>
    </source>
</evidence>
<evidence type="ECO:0000313" key="1">
    <source>
        <dbReference type="EMBL" id="MDT8902751.1"/>
    </source>
</evidence>
<evidence type="ECO:0008006" key="3">
    <source>
        <dbReference type="Google" id="ProtNLM"/>
    </source>
</evidence>